<dbReference type="InterPro" id="IPR053165">
    <property type="entry name" value="HSI-I_assembly_Hcp1"/>
</dbReference>
<evidence type="ECO:0000313" key="2">
    <source>
        <dbReference type="Proteomes" id="UP000216101"/>
    </source>
</evidence>
<keyword evidence="2" id="KW-1185">Reference proteome</keyword>
<dbReference type="SUPFAM" id="SSF141452">
    <property type="entry name" value="Hcp1-like"/>
    <property type="match status" value="1"/>
</dbReference>
<accession>A0A266QCF8</accession>
<sequence>MAIYIEYEGIKGNITANGYKDHIGASSLQFGVGRGISMEAGNLANREATRPSISEITFTKLADIASTSLFKEAVTGSAGKKVVIKFVQTGADKLVEFMTYTLENCLVSGYSVSADGESDPVESISLSFAKIMVNYSDYDKSNKSATPQRVGYDLATAKPL</sequence>
<name>A0A266QCF8_9GAMM</name>
<dbReference type="PANTHER" id="PTHR36152">
    <property type="entry name" value="CYTOPLASMIC PROTEIN-RELATED"/>
    <property type="match status" value="1"/>
</dbReference>
<comment type="caution">
    <text evidence="1">The sequence shown here is derived from an EMBL/GenBank/DDBJ whole genome shotgun (WGS) entry which is preliminary data.</text>
</comment>
<dbReference type="AlphaFoldDB" id="A0A266QCF8"/>
<gene>
    <name evidence="1" type="ORF">CBP51_11045</name>
</gene>
<organism evidence="1 2">
    <name type="scientific">Cellvibrio mixtus</name>
    <dbReference type="NCBI Taxonomy" id="39650"/>
    <lineage>
        <taxon>Bacteria</taxon>
        <taxon>Pseudomonadati</taxon>
        <taxon>Pseudomonadota</taxon>
        <taxon>Gammaproteobacteria</taxon>
        <taxon>Cellvibrionales</taxon>
        <taxon>Cellvibrionaceae</taxon>
        <taxon>Cellvibrio</taxon>
    </lineage>
</organism>
<protein>
    <submittedName>
        <fullName evidence="1">Hemolysin-coregulated protein</fullName>
    </submittedName>
</protein>
<reference evidence="2" key="1">
    <citation type="submission" date="2017-05" db="EMBL/GenBank/DDBJ databases">
        <authorList>
            <person name="Barney B.M."/>
        </authorList>
    </citation>
    <scope>NUCLEOTIDE SEQUENCE [LARGE SCALE GENOMIC DNA]</scope>
    <source>
        <strain evidence="2">PSBB022</strain>
    </source>
</reference>
<dbReference type="PANTHER" id="PTHR36152:SF1">
    <property type="entry name" value="UBIQUITIN-LIKE DOMAIN-CONTAINING PROTEIN"/>
    <property type="match status" value="1"/>
</dbReference>
<dbReference type="InterPro" id="IPR036624">
    <property type="entry name" value="Hcp1-lik_sf"/>
</dbReference>
<dbReference type="Proteomes" id="UP000216101">
    <property type="component" value="Unassembled WGS sequence"/>
</dbReference>
<dbReference type="InterPro" id="IPR008514">
    <property type="entry name" value="T6SS_Hcp"/>
</dbReference>
<dbReference type="Gene3D" id="2.30.110.20">
    <property type="entry name" value="Hcp1-like"/>
    <property type="match status" value="1"/>
</dbReference>
<dbReference type="RefSeq" id="WP_078044569.1">
    <property type="nucleotide sequence ID" value="NZ_NHNI01000001.1"/>
</dbReference>
<proteinExistence type="predicted"/>
<dbReference type="EMBL" id="NHNI01000001">
    <property type="protein sequence ID" value="OZY87480.1"/>
    <property type="molecule type" value="Genomic_DNA"/>
</dbReference>
<dbReference type="Pfam" id="PF05638">
    <property type="entry name" value="T6SS_HCP"/>
    <property type="match status" value="1"/>
</dbReference>
<evidence type="ECO:0000313" key="1">
    <source>
        <dbReference type="EMBL" id="OZY87480.1"/>
    </source>
</evidence>